<name>A0ACC6QJI3_9ACTN</name>
<organism evidence="1 2">
    <name type="scientific">Streptomyces pratisoli</name>
    <dbReference type="NCBI Taxonomy" id="3139917"/>
    <lineage>
        <taxon>Bacteria</taxon>
        <taxon>Bacillati</taxon>
        <taxon>Actinomycetota</taxon>
        <taxon>Actinomycetes</taxon>
        <taxon>Kitasatosporales</taxon>
        <taxon>Streptomycetaceae</taxon>
        <taxon>Streptomyces</taxon>
    </lineage>
</organism>
<evidence type="ECO:0000313" key="1">
    <source>
        <dbReference type="EMBL" id="MEJ8658693.1"/>
    </source>
</evidence>
<accession>A0ACC6QJI3</accession>
<gene>
    <name evidence="1" type="ORF">WKI58_19600</name>
</gene>
<dbReference type="Proteomes" id="UP001375539">
    <property type="component" value="Unassembled WGS sequence"/>
</dbReference>
<sequence>MPQRFRAACATVAALMAASVPGLSSPAHAATVTCADGVWKATYHANTTLTGTPRRTVCDAAISENYGTGAPAGTTLPKDNFSVRWTTARDFGSGGPFTLTAVAQDGVRVYVDGVRKIDSWRNVSSTQTRKLNLTIPKGRHTLRVDFAAWTGAANIGFAYTPVTTAAADKVKPLAPAGGWTAYSTTTYRPTVSWTRNREMDLAGYRVKRCTDPCSWQTVSGTALLTGASFTDVPLANGRRYAYAVAAVDKAGNESPLGGAASVTTTDLPDPAVPAGLTATDTAKGVTLGWTASARATTYRVLRGTDQAFLQPIGTGTAPTYTDVTAKDNTVYFYAVQALDGHGNESARSSVREIRRGDHRVPSAPTLTAAPYGYWDGVRLAWTVPAGDSGRDVRVYRSTVSPVPAGATPVTTCRVDHLSHSCSDEGDLKRGETYHYVVTQVNVDGVESKRSNEVTFTRPGDSDPPAAVTGLTAALTDTGAIAVDWNDSPEADLRRYELRRARVHETEDGIVLEVVTTEYFGAETSEFLYEPVPDGETWAFFVVAVDVYGNALPWQEIPGGYVTVTEPGEPEPEE</sequence>
<reference evidence="1" key="1">
    <citation type="submission" date="2024-03" db="EMBL/GenBank/DDBJ databases">
        <title>Novel Streptomyces species of biotechnological and ecological value are a feature of Machair soil.</title>
        <authorList>
            <person name="Prole J.R."/>
            <person name="Goodfellow M."/>
            <person name="Allenby N."/>
            <person name="Ward A.C."/>
        </authorList>
    </citation>
    <scope>NUCLEOTIDE SEQUENCE</scope>
    <source>
        <strain evidence="1">MS1.AVA.4</strain>
    </source>
</reference>
<protein>
    <submittedName>
        <fullName evidence="1">PA14 domain-containing protein</fullName>
    </submittedName>
</protein>
<comment type="caution">
    <text evidence="1">The sequence shown here is derived from an EMBL/GenBank/DDBJ whole genome shotgun (WGS) entry which is preliminary data.</text>
</comment>
<evidence type="ECO:0000313" key="2">
    <source>
        <dbReference type="Proteomes" id="UP001375539"/>
    </source>
</evidence>
<proteinExistence type="predicted"/>
<keyword evidence="2" id="KW-1185">Reference proteome</keyword>
<dbReference type="EMBL" id="JBBKAI010000002">
    <property type="protein sequence ID" value="MEJ8658693.1"/>
    <property type="molecule type" value="Genomic_DNA"/>
</dbReference>